<dbReference type="AlphaFoldDB" id="V9H8U6"/>
<reference evidence="15 16" key="1">
    <citation type="submission" date="2010-03" db="EMBL/GenBank/DDBJ databases">
        <authorList>
            <consortium name="The Broad Institute Genome Sequencing Platform"/>
            <person name="Ward D."/>
            <person name="Earl A."/>
            <person name="Feldgarden M."/>
            <person name="Gevers D."/>
            <person name="Young S."/>
            <person name="Zeng Q."/>
            <person name="Koehrsen M."/>
            <person name="Alvarado L."/>
            <person name="Berlin A.M."/>
            <person name="Borenstein D."/>
            <person name="Chapman S.B."/>
            <person name="Chen Z."/>
            <person name="Engels R."/>
            <person name="Freedman E."/>
            <person name="Gellesch M."/>
            <person name="Goldberg J."/>
            <person name="Griggs A."/>
            <person name="Gujja S."/>
            <person name="Heilman E.R."/>
            <person name="Heiman D.I."/>
            <person name="Hepburn T.A."/>
            <person name="Howarth C."/>
            <person name="Jen D."/>
            <person name="Larson L."/>
            <person name="Mehta T."/>
            <person name="Park D."/>
            <person name="Pearson M."/>
            <person name="Richards J."/>
            <person name="Roberts A."/>
            <person name="Saif S."/>
            <person name="Shea T.D."/>
            <person name="Shenoy N."/>
            <person name="Sisk P."/>
            <person name="Stolte C."/>
            <person name="Sykes S.N."/>
            <person name="Walk T."/>
            <person name="White J."/>
            <person name="Yandava C."/>
            <person name="Izard J."/>
            <person name="Baranova O.V."/>
            <person name="Blanton J.M."/>
            <person name="Tanner A.C."/>
            <person name="Dewhirst F."/>
            <person name="Haas B."/>
            <person name="Nusbaum C."/>
            <person name="Birren B."/>
        </authorList>
    </citation>
    <scope>NUCLEOTIDE SEQUENCE [LARGE SCALE GENOMIC DNA]</scope>
    <source>
        <strain evidence="15 16">ATCC 29453</strain>
    </source>
</reference>
<comment type="function">
    <text evidence="10">Required for type IV pilus biogenesis and competence. Could function as a pore for exit of the pilus but also as a channel for entry of heme and antimicrobial agents and uptake of transforming DNA.</text>
</comment>
<name>V9H8U6_9NEIS</name>
<keyword evidence="5 13" id="KW-0732">Signal</keyword>
<keyword evidence="9" id="KW-0178">Competence</keyword>
<dbReference type="HOGENOM" id="CLU_006756_0_1_4"/>
<keyword evidence="7" id="KW-0472">Membrane</keyword>
<evidence type="ECO:0000313" key="16">
    <source>
        <dbReference type="Proteomes" id="UP000017813"/>
    </source>
</evidence>
<dbReference type="InterPro" id="IPR013355">
    <property type="entry name" value="Pilus_4_PilQ"/>
</dbReference>
<evidence type="ECO:0000313" key="15">
    <source>
        <dbReference type="EMBL" id="EFG31285.1"/>
    </source>
</evidence>
<dbReference type="KEGG" id="smur:BWP33_10505"/>
<comment type="subunit">
    <text evidence="11">Homododecamer. Tetramer of trimer.</text>
</comment>
<dbReference type="Gene3D" id="3.30.1370.120">
    <property type="match status" value="1"/>
</dbReference>
<dbReference type="PRINTS" id="PR00811">
    <property type="entry name" value="BCTERIALGSPD"/>
</dbReference>
<feature type="domain" description="Secretin/TonB short N-terminal" evidence="14">
    <location>
        <begin position="299"/>
        <end position="347"/>
    </location>
</feature>
<evidence type="ECO:0000256" key="11">
    <source>
        <dbReference type="ARBA" id="ARBA00025897"/>
    </source>
</evidence>
<evidence type="ECO:0000256" key="4">
    <source>
        <dbReference type="ARBA" id="ARBA00022448"/>
    </source>
</evidence>
<feature type="chain" id="PRO_5030178914" description="Type IV pilus biogenesis and competence protein PilQ" evidence="13">
    <location>
        <begin position="24"/>
        <end position="700"/>
    </location>
</feature>
<dbReference type="GO" id="GO:0030420">
    <property type="term" value="P:establishment of competence for transformation"/>
    <property type="evidence" value="ECO:0007669"/>
    <property type="project" value="UniProtKB-KW"/>
</dbReference>
<dbReference type="Pfam" id="PF07660">
    <property type="entry name" value="STN"/>
    <property type="match status" value="1"/>
</dbReference>
<dbReference type="STRING" id="641147.HMPREF9021_00553"/>
<evidence type="ECO:0000259" key="14">
    <source>
        <dbReference type="SMART" id="SM00965"/>
    </source>
</evidence>
<dbReference type="InterPro" id="IPR004845">
    <property type="entry name" value="T2SS_GspD_CS"/>
</dbReference>
<dbReference type="EMBL" id="ADCY02000009">
    <property type="protein sequence ID" value="EFG31285.1"/>
    <property type="molecule type" value="Genomic_DNA"/>
</dbReference>
<evidence type="ECO:0000256" key="7">
    <source>
        <dbReference type="ARBA" id="ARBA00023136"/>
    </source>
</evidence>
<dbReference type="SMART" id="SM00965">
    <property type="entry name" value="STN"/>
    <property type="match status" value="1"/>
</dbReference>
<dbReference type="InterPro" id="IPR011662">
    <property type="entry name" value="Secretin/TonB_short_N"/>
</dbReference>
<dbReference type="Proteomes" id="UP000017813">
    <property type="component" value="Unassembled WGS sequence"/>
</dbReference>
<evidence type="ECO:0000256" key="5">
    <source>
        <dbReference type="ARBA" id="ARBA00022729"/>
    </source>
</evidence>
<dbReference type="RefSeq" id="WP_002641339.1">
    <property type="nucleotide sequence ID" value="NZ_CP019448.1"/>
</dbReference>
<proteinExistence type="inferred from homology"/>
<dbReference type="Pfam" id="PF00263">
    <property type="entry name" value="Secretin"/>
    <property type="match status" value="1"/>
</dbReference>
<dbReference type="Gene3D" id="2.60.40.3470">
    <property type="match status" value="1"/>
</dbReference>
<evidence type="ECO:0000256" key="9">
    <source>
        <dbReference type="ARBA" id="ARBA00023287"/>
    </source>
</evidence>
<keyword evidence="16" id="KW-1185">Reference proteome</keyword>
<evidence type="ECO:0000256" key="3">
    <source>
        <dbReference type="ARBA" id="ARBA00014124"/>
    </source>
</evidence>
<protein>
    <recommendedName>
        <fullName evidence="3">Type IV pilus biogenesis and competence protein PilQ</fullName>
    </recommendedName>
</protein>
<keyword evidence="4 12" id="KW-0813">Transport</keyword>
<keyword evidence="8" id="KW-0998">Cell outer membrane</keyword>
<reference evidence="15 16" key="2">
    <citation type="submission" date="2011-10" db="EMBL/GenBank/DDBJ databases">
        <title>The Genome Sequence of Simonsiella muelleri ATCC 29453.</title>
        <authorList>
            <consortium name="The Broad Institute Genome Sequencing Platform"/>
            <consortium name="The Broad Institute Genome Sequencing Center for Infectious Disease"/>
            <person name="Earl A."/>
            <person name="Ward D."/>
            <person name="Feldgarden M."/>
            <person name="Gevers D."/>
            <person name="Izard J."/>
            <person name="Baranova O.V."/>
            <person name="Blanton J.M."/>
            <person name="Tanner A.C."/>
            <person name="Dewhirst F."/>
            <person name="Young S.K."/>
            <person name="Zeng Q."/>
            <person name="Gargeya S."/>
            <person name="Fitzgerald M."/>
            <person name="Haas B."/>
            <person name="Abouelleil A."/>
            <person name="Alvarado L."/>
            <person name="Arachchi H.M."/>
            <person name="Berlin A."/>
            <person name="Brown A."/>
            <person name="Chapman S.B."/>
            <person name="Chen Z."/>
            <person name="Dunbar C."/>
            <person name="Freedman E."/>
            <person name="Gearin G."/>
            <person name="Goldberg J."/>
            <person name="Griggs A."/>
            <person name="Gujja S."/>
            <person name="Heiman D."/>
            <person name="Howarth C."/>
            <person name="Larson L."/>
            <person name="Lui A."/>
            <person name="MacDonald P.J.P."/>
            <person name="Montmayeur A."/>
            <person name="Murphy C."/>
            <person name="Neiman D."/>
            <person name="Pearson M."/>
            <person name="Priest M."/>
            <person name="Roberts A."/>
            <person name="Saif S."/>
            <person name="Shea T."/>
            <person name="Shenoy N."/>
            <person name="Sisk P."/>
            <person name="Stolte C."/>
            <person name="Sykes S."/>
            <person name="Wortman J."/>
            <person name="Nusbaum C."/>
            <person name="Birren B."/>
        </authorList>
    </citation>
    <scope>NUCLEOTIDE SEQUENCE [LARGE SCALE GENOMIC DNA]</scope>
    <source>
        <strain evidence="15 16">ATCC 29453</strain>
    </source>
</reference>
<dbReference type="InterPro" id="IPR021731">
    <property type="entry name" value="AMIN_dom"/>
</dbReference>
<evidence type="ECO:0000256" key="12">
    <source>
        <dbReference type="RuleBase" id="RU004004"/>
    </source>
</evidence>
<evidence type="ECO:0000256" key="8">
    <source>
        <dbReference type="ARBA" id="ARBA00023237"/>
    </source>
</evidence>
<evidence type="ECO:0000256" key="1">
    <source>
        <dbReference type="ARBA" id="ARBA00004442"/>
    </source>
</evidence>
<comment type="subcellular location">
    <subcellularLocation>
        <location evidence="1 12">Cell outer membrane</location>
    </subcellularLocation>
</comment>
<dbReference type="NCBIfam" id="TIGR02515">
    <property type="entry name" value="IV_pilus_PilQ"/>
    <property type="match status" value="1"/>
</dbReference>
<dbReference type="GO" id="GO:0009306">
    <property type="term" value="P:protein secretion"/>
    <property type="evidence" value="ECO:0007669"/>
    <property type="project" value="InterPro"/>
</dbReference>
<accession>V9H8U6</accession>
<dbReference type="InterPro" id="IPR004846">
    <property type="entry name" value="T2SS/T3SS_dom"/>
</dbReference>
<dbReference type="PANTHER" id="PTHR30604:SF1">
    <property type="entry name" value="DNA UTILIZATION PROTEIN HOFQ"/>
    <property type="match status" value="1"/>
</dbReference>
<gene>
    <name evidence="15" type="ORF">HMPREF9021_00553</name>
</gene>
<evidence type="ECO:0000256" key="2">
    <source>
        <dbReference type="ARBA" id="ARBA00006304"/>
    </source>
</evidence>
<dbReference type="Gene3D" id="3.30.1370.130">
    <property type="match status" value="1"/>
</dbReference>
<dbReference type="InterPro" id="IPR005644">
    <property type="entry name" value="NolW-like"/>
</dbReference>
<dbReference type="InterPro" id="IPR038591">
    <property type="entry name" value="NolW-like_sf"/>
</dbReference>
<sequence length="700" mass="76759">MKPNFTKIMPLMAITMGLQAAYAGNITNINVSVLPDQQRVIKVKFDRDVKQPTGFVTASPSRIALDFAGTGVQSSQNQLSFNDTLLNQIVVAQNNDNARLLLGLTKEAEYNTQIKGNEIWIYVKESGSNSEPTRATTSTTTASQQFSGDFGLDFHKGANRSGVVEFRAGTDTEPKVKVQSDRVVLTLKNYQISTQDQKNLDVTDFSTPVRTIAARRIGNDTEITVRNQGTWQHRLTPRSGGRYSLTIVPTTNTVSAAAKAAMNDSKKQKKNFNGKHLSLDFQDIEVRTVLQILAKESGINIVASDSVQGKMTLSLKDVPWDQALDLVLSARDLVMEKNGNIINILTNAESKKRRLEDAEDRAKLDDLIPLVSQTFQLKYKNVEELRDVLKLDQRGNDSGTSGSLLTKRGSARVDPATNTLIVKDTSTVIQEFQRLIEELDVPARQVMVETRIVEADVSVGRDLGIKLGYARAGRTGVGNTYNNALNNRNVGVGASTGVIDISPNINLPTVATATTALGLIRSFGSSALSLELSAMEEENRSKTISSPRVLTQDRKEAEIRQGTQIPYQTRDADGSYTTAFKDAVLSMKVTPRITPDNNIILDVTINKDNVDNTRINADGEPAISVKQVKTQAMVENGGTLVVGGVYQEQISNNISKVPLLGDVPVLGNLFKSKSRNHQRSEVLFFITPRIIEGQSNVMRY</sequence>
<dbReference type="Pfam" id="PF11741">
    <property type="entry name" value="AMIN"/>
    <property type="match status" value="2"/>
</dbReference>
<dbReference type="eggNOG" id="COG4796">
    <property type="taxonomic scope" value="Bacteria"/>
</dbReference>
<dbReference type="InterPro" id="IPR051808">
    <property type="entry name" value="Type_IV_pilus_biogenesis"/>
</dbReference>
<evidence type="ECO:0000256" key="10">
    <source>
        <dbReference type="ARBA" id="ARBA00024678"/>
    </source>
</evidence>
<dbReference type="InterPro" id="IPR001775">
    <property type="entry name" value="GspD/PilQ"/>
</dbReference>
<dbReference type="Pfam" id="PF03958">
    <property type="entry name" value="Secretin_N"/>
    <property type="match status" value="1"/>
</dbReference>
<dbReference type="Gene3D" id="2.60.40.3500">
    <property type="match status" value="1"/>
</dbReference>
<comment type="caution">
    <text evidence="15">The sequence shown here is derived from an EMBL/GenBank/DDBJ whole genome shotgun (WGS) entry which is preliminary data.</text>
</comment>
<dbReference type="PANTHER" id="PTHR30604">
    <property type="entry name" value="PROTEIN TRANSPORT PROTEIN HOFQ"/>
    <property type="match status" value="1"/>
</dbReference>
<feature type="signal peptide" evidence="13">
    <location>
        <begin position="1"/>
        <end position="23"/>
    </location>
</feature>
<evidence type="ECO:0000256" key="13">
    <source>
        <dbReference type="SAM" id="SignalP"/>
    </source>
</evidence>
<organism evidence="15 16">
    <name type="scientific">Simonsiella muelleri ATCC 29453</name>
    <dbReference type="NCBI Taxonomy" id="641147"/>
    <lineage>
        <taxon>Bacteria</taxon>
        <taxon>Pseudomonadati</taxon>
        <taxon>Pseudomonadota</taxon>
        <taxon>Betaproteobacteria</taxon>
        <taxon>Neisseriales</taxon>
        <taxon>Neisseriaceae</taxon>
        <taxon>Simonsiella</taxon>
    </lineage>
</organism>
<evidence type="ECO:0000256" key="6">
    <source>
        <dbReference type="ARBA" id="ARBA00022927"/>
    </source>
</evidence>
<comment type="similarity">
    <text evidence="2">Belongs to the bacterial secretin family. PilQ subfamily.</text>
</comment>
<dbReference type="PROSITE" id="PS00875">
    <property type="entry name" value="T2SP_D"/>
    <property type="match status" value="1"/>
</dbReference>
<keyword evidence="6" id="KW-0653">Protein transport</keyword>
<dbReference type="GO" id="GO:0009279">
    <property type="term" value="C:cell outer membrane"/>
    <property type="evidence" value="ECO:0007669"/>
    <property type="project" value="UniProtKB-SubCell"/>
</dbReference>